<name>A0A839XLT4_9PSEU</name>
<reference evidence="2 3" key="1">
    <citation type="submission" date="2020-08" db="EMBL/GenBank/DDBJ databases">
        <title>Sequencing the genomes of 1000 actinobacteria strains.</title>
        <authorList>
            <person name="Klenk H.-P."/>
        </authorList>
    </citation>
    <scope>NUCLEOTIDE SEQUENCE [LARGE SCALE GENOMIC DNA]</scope>
    <source>
        <strain evidence="2 3">DSM 45267</strain>
    </source>
</reference>
<dbReference type="RefSeq" id="WP_407676096.1">
    <property type="nucleotide sequence ID" value="NZ_JACIBS010000001.1"/>
</dbReference>
<keyword evidence="3" id="KW-1185">Reference proteome</keyword>
<organism evidence="2 3">
    <name type="scientific">Prauserella sediminis</name>
    <dbReference type="NCBI Taxonomy" id="577680"/>
    <lineage>
        <taxon>Bacteria</taxon>
        <taxon>Bacillati</taxon>
        <taxon>Actinomycetota</taxon>
        <taxon>Actinomycetes</taxon>
        <taxon>Pseudonocardiales</taxon>
        <taxon>Pseudonocardiaceae</taxon>
        <taxon>Prauserella</taxon>
        <taxon>Prauserella salsuginis group</taxon>
    </lineage>
</organism>
<gene>
    <name evidence="2" type="ORF">FB384_002491</name>
</gene>
<dbReference type="Proteomes" id="UP000564573">
    <property type="component" value="Unassembled WGS sequence"/>
</dbReference>
<accession>A0A839XLT4</accession>
<dbReference type="EMBL" id="JACIBS010000001">
    <property type="protein sequence ID" value="MBB3663587.1"/>
    <property type="molecule type" value="Genomic_DNA"/>
</dbReference>
<evidence type="ECO:0000256" key="1">
    <source>
        <dbReference type="SAM" id="MobiDB-lite"/>
    </source>
</evidence>
<dbReference type="AlphaFoldDB" id="A0A839XLT4"/>
<feature type="region of interest" description="Disordered" evidence="1">
    <location>
        <begin position="60"/>
        <end position="88"/>
    </location>
</feature>
<sequence length="109" mass="11716">MNKPPGAGDACPGALGCNRLQVRGLRGVGSRGAPARAQEAADVDAEVVDELVDELLFEDVDEEESVDEEDELESEVEPESELVEPDSADDFAGACELFELLLPDRESLR</sequence>
<protein>
    <submittedName>
        <fullName evidence="2">Uncharacterized protein</fullName>
    </submittedName>
</protein>
<comment type="caution">
    <text evidence="2">The sequence shown here is derived from an EMBL/GenBank/DDBJ whole genome shotgun (WGS) entry which is preliminary data.</text>
</comment>
<evidence type="ECO:0000313" key="3">
    <source>
        <dbReference type="Proteomes" id="UP000564573"/>
    </source>
</evidence>
<proteinExistence type="predicted"/>
<evidence type="ECO:0000313" key="2">
    <source>
        <dbReference type="EMBL" id="MBB3663587.1"/>
    </source>
</evidence>